<proteinExistence type="predicted"/>
<feature type="compositionally biased region" description="Low complexity" evidence="1">
    <location>
        <begin position="26"/>
        <end position="69"/>
    </location>
</feature>
<evidence type="ECO:0000313" key="2">
    <source>
        <dbReference type="EMBL" id="AEV80959.1"/>
    </source>
</evidence>
<accession>G8XT13</accession>
<dbReference type="InterPro" id="IPR057857">
    <property type="entry name" value="HCMV_UL116"/>
</dbReference>
<gene>
    <name evidence="2" type="primary">UL116</name>
</gene>
<organism evidence="2 3">
    <name type="scientific">Saimiriine betaherpesvirus 4</name>
    <dbReference type="NCBI Taxonomy" id="1535247"/>
    <lineage>
        <taxon>Viruses</taxon>
        <taxon>Duplodnaviria</taxon>
        <taxon>Heunggongvirae</taxon>
        <taxon>Peploviricota</taxon>
        <taxon>Herviviricetes</taxon>
        <taxon>Herpesvirales</taxon>
        <taxon>Orthoherpesviridae</taxon>
        <taxon>Betaherpesvirinae</taxon>
        <taxon>Cytomegalovirus</taxon>
        <taxon>Cytomegalovirus saimiriinebeta4</taxon>
    </lineage>
</organism>
<dbReference type="OrthoDB" id="36257at10239"/>
<feature type="compositionally biased region" description="Low complexity" evidence="1">
    <location>
        <begin position="79"/>
        <end position="135"/>
    </location>
</feature>
<dbReference type="GeneID" id="11464329"/>
<evidence type="ECO:0000256" key="1">
    <source>
        <dbReference type="SAM" id="MobiDB-lite"/>
    </source>
</evidence>
<dbReference type="KEGG" id="vg:11464329"/>
<sequence length="292" mass="31180">MRSFILLLCVAHGAFASTATATTHISANTTSTSSVSEIRSSNTGTNSSSTHASTPMTTTTASSTGKTSSNMTTLSAPMTSTSSTITTTTSTPTTTSNSTTVTSTTVSATTESISVSTNTTGSSGTTNVTVNSTRVPTNTTMSTTVLTNTTENTIESFSTVSPPDDCLRVSENLYYTSEDEIGSGDEETQRNTHPLYIATECTRNLTDNISCVFTPRNFSWQSVDSVTFSPTSCEDGVAVFHVDNTTFSTNPYASSFFMTTLYKLLHLDEVTLDINAHLNRYRQYPVNNRPIS</sequence>
<evidence type="ECO:0000313" key="3">
    <source>
        <dbReference type="Proteomes" id="UP000097892"/>
    </source>
</evidence>
<dbReference type="EMBL" id="FJ483967">
    <property type="protein sequence ID" value="AEV80959.1"/>
    <property type="molecule type" value="Genomic_DNA"/>
</dbReference>
<reference evidence="2" key="1">
    <citation type="submission" date="2011-12" db="EMBL/GenBank/DDBJ databases">
        <title>Comparative genomics of primate cytomegaloviruses.</title>
        <authorList>
            <person name="Davison A.J."/>
            <person name="Holton M."/>
            <person name="Dolan A."/>
            <person name="Dargan D.J."/>
            <person name="Gatherer D."/>
            <person name="Hayward G.S."/>
        </authorList>
    </citation>
    <scope>NUCLEOTIDE SEQUENCE [LARGE SCALE GENOMIC DNA]</scope>
    <source>
        <strain evidence="2">SqSHV</strain>
    </source>
</reference>
<name>G8XT13_9BETA</name>
<feature type="region of interest" description="Disordered" evidence="1">
    <location>
        <begin position="26"/>
        <end position="135"/>
    </location>
</feature>
<protein>
    <submittedName>
        <fullName evidence="2">Protein UL116</fullName>
    </submittedName>
</protein>
<dbReference type="RefSeq" id="YP_004940271.1">
    <property type="nucleotide sequence ID" value="NC_016448.1"/>
</dbReference>
<dbReference type="Pfam" id="PF25706">
    <property type="entry name" value="HCMV_UL116"/>
    <property type="match status" value="1"/>
</dbReference>
<keyword evidence="3" id="KW-1185">Reference proteome</keyword>
<dbReference type="Proteomes" id="UP000097892">
    <property type="component" value="Segment"/>
</dbReference>